<organism evidence="1 2">
    <name type="scientific">Pantoea rwandensis</name>
    <dbReference type="NCBI Taxonomy" id="1076550"/>
    <lineage>
        <taxon>Bacteria</taxon>
        <taxon>Pseudomonadati</taxon>
        <taxon>Pseudomonadota</taxon>
        <taxon>Gammaproteobacteria</taxon>
        <taxon>Enterobacterales</taxon>
        <taxon>Erwiniaceae</taxon>
        <taxon>Pantoea</taxon>
    </lineage>
</organism>
<evidence type="ECO:0000313" key="2">
    <source>
        <dbReference type="Proteomes" id="UP000029495"/>
    </source>
</evidence>
<dbReference type="Proteomes" id="UP000029495">
    <property type="component" value="Chromosome"/>
</dbReference>
<accession>A0ABM5RM58</accession>
<evidence type="ECO:0000313" key="1">
    <source>
        <dbReference type="EMBL" id="AIR87103.1"/>
    </source>
</evidence>
<dbReference type="EMBL" id="CP009454">
    <property type="protein sequence ID" value="AIR87103.1"/>
    <property type="molecule type" value="Genomic_DNA"/>
</dbReference>
<keyword evidence="2" id="KW-1185">Reference proteome</keyword>
<protein>
    <submittedName>
        <fullName evidence="1">Uncharacterized protein</fullName>
    </submittedName>
</protein>
<reference evidence="1 2" key="1">
    <citation type="submission" date="2014-09" db="EMBL/GenBank/DDBJ databases">
        <authorList>
            <person name="Chan K.-G."/>
        </authorList>
    </citation>
    <scope>NUCLEOTIDE SEQUENCE [LARGE SCALE GENOMIC DNA]</scope>
    <source>
        <strain evidence="1 2">ND04</strain>
    </source>
</reference>
<proteinExistence type="predicted"/>
<sequence>MTIQTNGDDCRESGAGETSRVVRFVNIIDALAVMSTREVIEMFDAMEEKANRNNPWLAKLFRDFEPWQTKRRTPWRKRR</sequence>
<dbReference type="RefSeq" id="WP_038648436.1">
    <property type="nucleotide sequence ID" value="NZ_CP009454.1"/>
</dbReference>
<name>A0ABM5RM58_9GAMM</name>
<gene>
    <name evidence="1" type="ORF">LH22_17175</name>
</gene>